<protein>
    <submittedName>
        <fullName evidence="2">Uncharacterized protein</fullName>
    </submittedName>
</protein>
<name>D7M3V4_ARALL</name>
<feature type="transmembrane region" description="Helical" evidence="1">
    <location>
        <begin position="70"/>
        <end position="88"/>
    </location>
</feature>
<sequence length="90" mass="9936">MEPSPTSLSLLTVTIISSNALSVNDYSTNRVITCTNLLPSFGLQALMDFLSNCFSYLCAISALTFVRLSYFVLSLFILVTLATLYFVSFE</sequence>
<dbReference type="AlphaFoldDB" id="D7M3V4"/>
<keyword evidence="1" id="KW-1133">Transmembrane helix</keyword>
<keyword evidence="1" id="KW-0812">Transmembrane</keyword>
<proteinExistence type="predicted"/>
<dbReference type="Gramene" id="scaffold_602621.1">
    <property type="protein sequence ID" value="scaffold_602621.1"/>
    <property type="gene ID" value="scaffold_602621.1"/>
</dbReference>
<dbReference type="HOGENOM" id="CLU_2443838_0_0_1"/>
<keyword evidence="1" id="KW-0472">Membrane</keyword>
<evidence type="ECO:0000313" key="2">
    <source>
        <dbReference type="EMBL" id="EFH50504.1"/>
    </source>
</evidence>
<keyword evidence="3" id="KW-1185">Reference proteome</keyword>
<feature type="transmembrane region" description="Helical" evidence="1">
    <location>
        <begin position="44"/>
        <end position="63"/>
    </location>
</feature>
<evidence type="ECO:0000256" key="1">
    <source>
        <dbReference type="SAM" id="Phobius"/>
    </source>
</evidence>
<gene>
    <name evidence="2" type="ORF">ARALYDRAFT_910564</name>
</gene>
<accession>D7M3V4</accession>
<dbReference type="Proteomes" id="UP000008694">
    <property type="component" value="Unassembled WGS sequence"/>
</dbReference>
<dbReference type="EMBL" id="GL348718">
    <property type="protein sequence ID" value="EFH50504.1"/>
    <property type="molecule type" value="Genomic_DNA"/>
</dbReference>
<organism evidence="3">
    <name type="scientific">Arabidopsis lyrata subsp. lyrata</name>
    <name type="common">Lyre-leaved rock-cress</name>
    <dbReference type="NCBI Taxonomy" id="81972"/>
    <lineage>
        <taxon>Eukaryota</taxon>
        <taxon>Viridiplantae</taxon>
        <taxon>Streptophyta</taxon>
        <taxon>Embryophyta</taxon>
        <taxon>Tracheophyta</taxon>
        <taxon>Spermatophyta</taxon>
        <taxon>Magnoliopsida</taxon>
        <taxon>eudicotyledons</taxon>
        <taxon>Gunneridae</taxon>
        <taxon>Pentapetalae</taxon>
        <taxon>rosids</taxon>
        <taxon>malvids</taxon>
        <taxon>Brassicales</taxon>
        <taxon>Brassicaceae</taxon>
        <taxon>Camelineae</taxon>
        <taxon>Arabidopsis</taxon>
    </lineage>
</organism>
<evidence type="ECO:0000313" key="3">
    <source>
        <dbReference type="Proteomes" id="UP000008694"/>
    </source>
</evidence>
<reference evidence="3" key="1">
    <citation type="journal article" date="2011" name="Nat. Genet.">
        <title>The Arabidopsis lyrata genome sequence and the basis of rapid genome size change.</title>
        <authorList>
            <person name="Hu T.T."/>
            <person name="Pattyn P."/>
            <person name="Bakker E.G."/>
            <person name="Cao J."/>
            <person name="Cheng J.-F."/>
            <person name="Clark R.M."/>
            <person name="Fahlgren N."/>
            <person name="Fawcett J.A."/>
            <person name="Grimwood J."/>
            <person name="Gundlach H."/>
            <person name="Haberer G."/>
            <person name="Hollister J.D."/>
            <person name="Ossowski S."/>
            <person name="Ottilar R.P."/>
            <person name="Salamov A.A."/>
            <person name="Schneeberger K."/>
            <person name="Spannagl M."/>
            <person name="Wang X."/>
            <person name="Yang L."/>
            <person name="Nasrallah M.E."/>
            <person name="Bergelson J."/>
            <person name="Carrington J.C."/>
            <person name="Gaut B.S."/>
            <person name="Schmutz J."/>
            <person name="Mayer K.F.X."/>
            <person name="Van de Peer Y."/>
            <person name="Grigoriev I.V."/>
            <person name="Nordborg M."/>
            <person name="Weigel D."/>
            <person name="Guo Y.-L."/>
        </authorList>
    </citation>
    <scope>NUCLEOTIDE SEQUENCE [LARGE SCALE GENOMIC DNA]</scope>
    <source>
        <strain evidence="3">cv. MN47</strain>
    </source>
</reference>